<reference evidence="14" key="1">
    <citation type="submission" date="2025-08" db="UniProtKB">
        <authorList>
            <consortium name="RefSeq"/>
        </authorList>
    </citation>
    <scope>IDENTIFICATION</scope>
</reference>
<gene>
    <name evidence="14" type="primary">LOC100897411</name>
</gene>
<evidence type="ECO:0000313" key="14">
    <source>
        <dbReference type="RefSeq" id="XP_003746495.1"/>
    </source>
</evidence>
<dbReference type="Gene3D" id="1.20.58.90">
    <property type="match status" value="1"/>
</dbReference>
<dbReference type="GO" id="GO:0042147">
    <property type="term" value="P:retrograde transport, endosome to Golgi"/>
    <property type="evidence" value="ECO:0007669"/>
    <property type="project" value="TreeGrafter"/>
</dbReference>
<evidence type="ECO:0000256" key="4">
    <source>
        <dbReference type="ARBA" id="ARBA00022927"/>
    </source>
</evidence>
<dbReference type="Pfam" id="PF05739">
    <property type="entry name" value="SNARE"/>
    <property type="match status" value="1"/>
</dbReference>
<dbReference type="GO" id="GO:0006886">
    <property type="term" value="P:intracellular protein transport"/>
    <property type="evidence" value="ECO:0007669"/>
    <property type="project" value="TreeGrafter"/>
</dbReference>
<dbReference type="GO" id="GO:0005484">
    <property type="term" value="F:SNAP receptor activity"/>
    <property type="evidence" value="ECO:0007669"/>
    <property type="project" value="TreeGrafter"/>
</dbReference>
<dbReference type="PANTHER" id="PTHR19957">
    <property type="entry name" value="SYNTAXIN"/>
    <property type="match status" value="1"/>
</dbReference>
<dbReference type="SUPFAM" id="SSF58038">
    <property type="entry name" value="SNARE fusion complex"/>
    <property type="match status" value="1"/>
</dbReference>
<dbReference type="Proteomes" id="UP000694867">
    <property type="component" value="Unplaced"/>
</dbReference>
<dbReference type="CDD" id="cd15851">
    <property type="entry name" value="SNARE_Syntaxin6"/>
    <property type="match status" value="1"/>
</dbReference>
<keyword evidence="4" id="KW-0653">Protein transport</keyword>
<dbReference type="Pfam" id="PF09177">
    <property type="entry name" value="STX6_10_61_N"/>
    <property type="match status" value="1"/>
</dbReference>
<evidence type="ECO:0000313" key="13">
    <source>
        <dbReference type="Proteomes" id="UP000694867"/>
    </source>
</evidence>
<evidence type="ECO:0000256" key="1">
    <source>
        <dbReference type="ARBA" id="ARBA00009063"/>
    </source>
</evidence>
<keyword evidence="5 11" id="KW-1133">Transmembrane helix</keyword>
<keyword evidence="8 11" id="KW-0472">Membrane</keyword>
<evidence type="ECO:0000256" key="5">
    <source>
        <dbReference type="ARBA" id="ARBA00022989"/>
    </source>
</evidence>
<dbReference type="GO" id="GO:0048278">
    <property type="term" value="P:vesicle docking"/>
    <property type="evidence" value="ECO:0007669"/>
    <property type="project" value="TreeGrafter"/>
</dbReference>
<evidence type="ECO:0000256" key="6">
    <source>
        <dbReference type="ARBA" id="ARBA00023034"/>
    </source>
</evidence>
<evidence type="ECO:0000259" key="12">
    <source>
        <dbReference type="PROSITE" id="PS50192"/>
    </source>
</evidence>
<dbReference type="FunFam" id="1.20.5.110:FF:000006">
    <property type="entry name" value="Syntaxin 6"/>
    <property type="match status" value="1"/>
</dbReference>
<dbReference type="GO" id="GO:0006906">
    <property type="term" value="P:vesicle fusion"/>
    <property type="evidence" value="ECO:0007669"/>
    <property type="project" value="TreeGrafter"/>
</dbReference>
<dbReference type="InterPro" id="IPR015260">
    <property type="entry name" value="Syntaxin-6/10/61_N"/>
</dbReference>
<evidence type="ECO:0000256" key="2">
    <source>
        <dbReference type="ARBA" id="ARBA00022448"/>
    </source>
</evidence>
<dbReference type="RefSeq" id="XP_003746495.1">
    <property type="nucleotide sequence ID" value="XM_003746447.2"/>
</dbReference>
<dbReference type="FunFam" id="1.20.58.90:FF:000004">
    <property type="entry name" value="Syntaxin 10"/>
    <property type="match status" value="1"/>
</dbReference>
<dbReference type="InterPro" id="IPR045242">
    <property type="entry name" value="Syntaxin"/>
</dbReference>
<name>A0AAJ6QWZ1_9ACAR</name>
<keyword evidence="6" id="KW-0333">Golgi apparatus</keyword>
<dbReference type="SUPFAM" id="SSF47661">
    <property type="entry name" value="t-snare proteins"/>
    <property type="match status" value="1"/>
</dbReference>
<dbReference type="GO" id="GO:0005794">
    <property type="term" value="C:Golgi apparatus"/>
    <property type="evidence" value="ECO:0007669"/>
    <property type="project" value="UniProtKB-SubCell"/>
</dbReference>
<evidence type="ECO:0000256" key="10">
    <source>
        <dbReference type="SAM" id="Coils"/>
    </source>
</evidence>
<keyword evidence="3 11" id="KW-0812">Transmembrane</keyword>
<dbReference type="GO" id="GO:0031201">
    <property type="term" value="C:SNARE complex"/>
    <property type="evidence" value="ECO:0007669"/>
    <property type="project" value="TreeGrafter"/>
</dbReference>
<dbReference type="GO" id="GO:0000149">
    <property type="term" value="F:SNARE binding"/>
    <property type="evidence" value="ECO:0007669"/>
    <property type="project" value="TreeGrafter"/>
</dbReference>
<dbReference type="InterPro" id="IPR000727">
    <property type="entry name" value="T_SNARE_dom"/>
</dbReference>
<keyword evidence="13" id="KW-1185">Reference proteome</keyword>
<dbReference type="Gene3D" id="1.20.5.110">
    <property type="match status" value="1"/>
</dbReference>
<keyword evidence="2" id="KW-0813">Transport</keyword>
<feature type="transmembrane region" description="Helical" evidence="11">
    <location>
        <begin position="224"/>
        <end position="243"/>
    </location>
</feature>
<feature type="domain" description="T-SNARE coiled-coil homology" evidence="12">
    <location>
        <begin position="152"/>
        <end position="214"/>
    </location>
</feature>
<accession>A0AAJ6QWZ1</accession>
<dbReference type="GO" id="GO:0005829">
    <property type="term" value="C:cytosol"/>
    <property type="evidence" value="ECO:0007669"/>
    <property type="project" value="GOC"/>
</dbReference>
<comment type="subcellular location">
    <subcellularLocation>
        <location evidence="9">Golgi apparatus</location>
        <location evidence="9">trans-Golgi network membrane</location>
        <topology evidence="9">Single-pass type IV membrane protein</topology>
    </subcellularLocation>
</comment>
<protein>
    <submittedName>
        <fullName evidence="14">Syntaxin-6</fullName>
    </submittedName>
</protein>
<evidence type="ECO:0000256" key="8">
    <source>
        <dbReference type="ARBA" id="ARBA00023136"/>
    </source>
</evidence>
<dbReference type="InterPro" id="IPR010989">
    <property type="entry name" value="SNARE"/>
</dbReference>
<dbReference type="GO" id="GO:0048193">
    <property type="term" value="P:Golgi vesicle transport"/>
    <property type="evidence" value="ECO:0007669"/>
    <property type="project" value="InterPro"/>
</dbReference>
<dbReference type="SMART" id="SM00397">
    <property type="entry name" value="t_SNARE"/>
    <property type="match status" value="1"/>
</dbReference>
<dbReference type="PROSITE" id="PS50192">
    <property type="entry name" value="T_SNARE"/>
    <property type="match status" value="1"/>
</dbReference>
<dbReference type="CDD" id="cd21443">
    <property type="entry name" value="SNARE_NTD_STX6_STX10"/>
    <property type="match status" value="1"/>
</dbReference>
<evidence type="ECO:0000256" key="7">
    <source>
        <dbReference type="ARBA" id="ARBA00023054"/>
    </source>
</evidence>
<dbReference type="PANTHER" id="PTHR19957:SF224">
    <property type="entry name" value="HL02043P"/>
    <property type="match status" value="1"/>
</dbReference>
<dbReference type="GO" id="GO:0030672">
    <property type="term" value="C:synaptic vesicle membrane"/>
    <property type="evidence" value="ECO:0007669"/>
    <property type="project" value="TreeGrafter"/>
</dbReference>
<sequence length="244" mass="28143">MEDPYPTCKEDISRALEKSRLLYSQWSQLKLQSRSKEEVEWTSNELRNALRSIDWDVEDLEETVSNLEKNIRRYRLTSEEVLARKEFIGAVKNEVYQMKEAVMGPDNQKKPKKKPPGMDLFGRGAGAGYTSLRNEESPEHRVMAGRASQIQRGLMNQQEHELDQIHTTVGTLKVMSKQINSELDEQNMMLDDLGNDIESTQNKVDVALKKMAKVLNMSNDRRQWFAIILLTCILIFVITLLIVL</sequence>
<comment type="similarity">
    <text evidence="1">Belongs to the syntaxin family.</text>
</comment>
<keyword evidence="7 10" id="KW-0175">Coiled coil</keyword>
<dbReference type="GeneID" id="100897411"/>
<dbReference type="KEGG" id="goe:100897411"/>
<dbReference type="AlphaFoldDB" id="A0AAJ6QWZ1"/>
<organism evidence="13 14">
    <name type="scientific">Galendromus occidentalis</name>
    <name type="common">western predatory mite</name>
    <dbReference type="NCBI Taxonomy" id="34638"/>
    <lineage>
        <taxon>Eukaryota</taxon>
        <taxon>Metazoa</taxon>
        <taxon>Ecdysozoa</taxon>
        <taxon>Arthropoda</taxon>
        <taxon>Chelicerata</taxon>
        <taxon>Arachnida</taxon>
        <taxon>Acari</taxon>
        <taxon>Parasitiformes</taxon>
        <taxon>Mesostigmata</taxon>
        <taxon>Gamasina</taxon>
        <taxon>Phytoseioidea</taxon>
        <taxon>Phytoseiidae</taxon>
        <taxon>Typhlodrominae</taxon>
        <taxon>Galendromus</taxon>
    </lineage>
</organism>
<feature type="coiled-coil region" evidence="10">
    <location>
        <begin position="183"/>
        <end position="210"/>
    </location>
</feature>
<feature type="coiled-coil region" evidence="10">
    <location>
        <begin position="43"/>
        <end position="84"/>
    </location>
</feature>
<evidence type="ECO:0000256" key="11">
    <source>
        <dbReference type="SAM" id="Phobius"/>
    </source>
</evidence>
<evidence type="ECO:0000256" key="3">
    <source>
        <dbReference type="ARBA" id="ARBA00022692"/>
    </source>
</evidence>
<evidence type="ECO:0000256" key="9">
    <source>
        <dbReference type="ARBA" id="ARBA00037801"/>
    </source>
</evidence>
<proteinExistence type="inferred from homology"/>